<protein>
    <recommendedName>
        <fullName evidence="1">Tf2-1-like SH3-like domain-containing protein</fullName>
    </recommendedName>
</protein>
<reference evidence="2 3" key="1">
    <citation type="journal article" date="2018" name="Front. Plant Sci.">
        <title>Red Clover (Trifolium pratense) and Zigzag Clover (T. medium) - A Picture of Genomic Similarities and Differences.</title>
        <authorList>
            <person name="Dluhosova J."/>
            <person name="Istvanek J."/>
            <person name="Nedelnik J."/>
            <person name="Repkova J."/>
        </authorList>
    </citation>
    <scope>NUCLEOTIDE SEQUENCE [LARGE SCALE GENOMIC DNA]</scope>
    <source>
        <strain evidence="3">cv. 10/8</strain>
        <tissue evidence="2">Leaf</tissue>
    </source>
</reference>
<dbReference type="Pfam" id="PF24626">
    <property type="entry name" value="SH3_Tf2-1"/>
    <property type="match status" value="1"/>
</dbReference>
<dbReference type="EMBL" id="LXQA010199779">
    <property type="protein sequence ID" value="MCI32910.1"/>
    <property type="molecule type" value="Genomic_DNA"/>
</dbReference>
<dbReference type="InterPro" id="IPR056924">
    <property type="entry name" value="SH3_Tf2-1"/>
</dbReference>
<dbReference type="AlphaFoldDB" id="A0A392RAU7"/>
<evidence type="ECO:0000313" key="2">
    <source>
        <dbReference type="EMBL" id="MCI32910.1"/>
    </source>
</evidence>
<dbReference type="SUPFAM" id="SSF54160">
    <property type="entry name" value="Chromo domain-like"/>
    <property type="match status" value="1"/>
</dbReference>
<evidence type="ECO:0000313" key="3">
    <source>
        <dbReference type="Proteomes" id="UP000265520"/>
    </source>
</evidence>
<accession>A0A392RAU7</accession>
<proteinExistence type="predicted"/>
<evidence type="ECO:0000259" key="1">
    <source>
        <dbReference type="Pfam" id="PF24626"/>
    </source>
</evidence>
<sequence>VSDRRIHKLSKRYFGPFPIIEQIGEVAFKLQLPAESTIHPVFHCSQLKPFHGTIEDNSTIESEATLETRPVAILDWKFEDNVLSKVLVQWSNSFPEDSTWELVEDMKAAYPELHLEDKVFSDEGRDVMDQQEDLVEEGMDIQREVDL</sequence>
<dbReference type="PANTHER" id="PTHR46148">
    <property type="entry name" value="CHROMO DOMAIN-CONTAINING PROTEIN"/>
    <property type="match status" value="1"/>
</dbReference>
<dbReference type="InterPro" id="IPR016197">
    <property type="entry name" value="Chromo-like_dom_sf"/>
</dbReference>
<feature type="non-terminal residue" evidence="2">
    <location>
        <position position="1"/>
    </location>
</feature>
<organism evidence="2 3">
    <name type="scientific">Trifolium medium</name>
    <dbReference type="NCBI Taxonomy" id="97028"/>
    <lineage>
        <taxon>Eukaryota</taxon>
        <taxon>Viridiplantae</taxon>
        <taxon>Streptophyta</taxon>
        <taxon>Embryophyta</taxon>
        <taxon>Tracheophyta</taxon>
        <taxon>Spermatophyta</taxon>
        <taxon>Magnoliopsida</taxon>
        <taxon>eudicotyledons</taxon>
        <taxon>Gunneridae</taxon>
        <taxon>Pentapetalae</taxon>
        <taxon>rosids</taxon>
        <taxon>fabids</taxon>
        <taxon>Fabales</taxon>
        <taxon>Fabaceae</taxon>
        <taxon>Papilionoideae</taxon>
        <taxon>50 kb inversion clade</taxon>
        <taxon>NPAAA clade</taxon>
        <taxon>Hologalegina</taxon>
        <taxon>IRL clade</taxon>
        <taxon>Trifolieae</taxon>
        <taxon>Trifolium</taxon>
    </lineage>
</organism>
<comment type="caution">
    <text evidence="2">The sequence shown here is derived from an EMBL/GenBank/DDBJ whole genome shotgun (WGS) entry which is preliminary data.</text>
</comment>
<name>A0A392RAU7_9FABA</name>
<feature type="domain" description="Tf2-1-like SH3-like" evidence="1">
    <location>
        <begin position="4"/>
        <end position="51"/>
    </location>
</feature>
<dbReference type="PANTHER" id="PTHR46148:SF52">
    <property type="entry name" value="OS04G0603800 PROTEIN"/>
    <property type="match status" value="1"/>
</dbReference>
<dbReference type="Proteomes" id="UP000265520">
    <property type="component" value="Unassembled WGS sequence"/>
</dbReference>
<keyword evidence="3" id="KW-1185">Reference proteome</keyword>
<feature type="non-terminal residue" evidence="2">
    <location>
        <position position="147"/>
    </location>
</feature>